<protein>
    <submittedName>
        <fullName evidence="3">Uncharacterized protein</fullName>
    </submittedName>
</protein>
<evidence type="ECO:0000313" key="3">
    <source>
        <dbReference type="EMBL" id="ONM43342.1"/>
    </source>
</evidence>
<evidence type="ECO:0000256" key="2">
    <source>
        <dbReference type="SAM" id="Phobius"/>
    </source>
</evidence>
<name>A0A1S8DFD6_9GAMM</name>
<dbReference type="Proteomes" id="UP000242847">
    <property type="component" value="Unassembled WGS sequence"/>
</dbReference>
<keyword evidence="2" id="KW-0472">Membrane</keyword>
<dbReference type="RefSeq" id="WP_083728189.1">
    <property type="nucleotide sequence ID" value="NZ_FOUD01000015.1"/>
</dbReference>
<keyword evidence="4" id="KW-1185">Reference proteome</keyword>
<gene>
    <name evidence="3" type="ORF">BXT89_13430</name>
</gene>
<dbReference type="AlphaFoldDB" id="A0A1S8DFD6"/>
<feature type="region of interest" description="Disordered" evidence="1">
    <location>
        <begin position="1"/>
        <end position="21"/>
    </location>
</feature>
<feature type="transmembrane region" description="Helical" evidence="2">
    <location>
        <begin position="237"/>
        <end position="258"/>
    </location>
</feature>
<reference evidence="3 4" key="1">
    <citation type="submission" date="2017-01" db="EMBL/GenBank/DDBJ databases">
        <title>Draft genome sequence of Pseudomonas pachastrellae type strain CCUG 46540T from a deep sea.</title>
        <authorList>
            <person name="Gomila M."/>
            <person name="Mulet M."/>
            <person name="Lalucat J."/>
            <person name="Garcia-Valdes E."/>
        </authorList>
    </citation>
    <scope>NUCLEOTIDE SEQUENCE [LARGE SCALE GENOMIC DNA]</scope>
    <source>
        <strain evidence="3 4">CCUG 46540</strain>
    </source>
</reference>
<sequence>MTSTDALADRTPPEQSALRDPFARAKPSDSYWVQLKPVFKARMLVHPEKLAQIAVTQEQAGALELLRLQVRFEGEPLAESGNRMEVLVDHKRKRVRFGPIEGVQIQPGQRGLGTFMLAQLIHWCQRYCGDYAVTPITLRDSDSATEDARKARDTILSHAGFSITPLDSEAGTAIAQANRVNDLIGSWNTERIQPLQVNNLLAQLREHEGLTQKQSAQINQLESAIASYKRADLGNRFAIGCLIVFSIFQALMLLWVVLR</sequence>
<evidence type="ECO:0000256" key="1">
    <source>
        <dbReference type="SAM" id="MobiDB-lite"/>
    </source>
</evidence>
<accession>A0A1S8DFD6</accession>
<proteinExistence type="predicted"/>
<dbReference type="EMBL" id="MUBC01000030">
    <property type="protein sequence ID" value="ONM43342.1"/>
    <property type="molecule type" value="Genomic_DNA"/>
</dbReference>
<comment type="caution">
    <text evidence="3">The sequence shown here is derived from an EMBL/GenBank/DDBJ whole genome shotgun (WGS) entry which is preliminary data.</text>
</comment>
<dbReference type="OrthoDB" id="7009097at2"/>
<keyword evidence="2" id="KW-0812">Transmembrane</keyword>
<dbReference type="STRING" id="254161.SAMN05216256_11511"/>
<keyword evidence="2" id="KW-1133">Transmembrane helix</keyword>
<evidence type="ECO:0000313" key="4">
    <source>
        <dbReference type="Proteomes" id="UP000242847"/>
    </source>
</evidence>
<organism evidence="3 4">
    <name type="scientific">Halopseudomonas pachastrellae</name>
    <dbReference type="NCBI Taxonomy" id="254161"/>
    <lineage>
        <taxon>Bacteria</taxon>
        <taxon>Pseudomonadati</taxon>
        <taxon>Pseudomonadota</taxon>
        <taxon>Gammaproteobacteria</taxon>
        <taxon>Pseudomonadales</taxon>
        <taxon>Pseudomonadaceae</taxon>
        <taxon>Halopseudomonas</taxon>
    </lineage>
</organism>